<evidence type="ECO:0000313" key="3">
    <source>
        <dbReference type="EMBL" id="EKU93957.1"/>
    </source>
</evidence>
<dbReference type="InterPro" id="IPR057666">
    <property type="entry name" value="DrpA_SLOG"/>
</dbReference>
<gene>
    <name evidence="3" type="ORF">HMPREF9698_00437</name>
</gene>
<dbReference type="Gene3D" id="3.40.50.450">
    <property type="match status" value="1"/>
</dbReference>
<sequence length="290" mass="32348">MKNTWTLDHYLILLAECSFLTPTDKWALLGSVYPDLIAELDLPWLAKIRLNSEKARRFSHFIAISGRDIINSYDLDPVDRLTFFDPNYPDPLRHIYAPPLLLYYKGDLTLLDRTILGVVGPRRPSDYSLAGIKKLLPGLIQKDLVISSGLAMGVDAWAHQAAIYFGGSTIAVVATGLDLAYPASNRKLQDLISQKHLVISEYPYGCRAQKWHFPERNRIIAGISRGVLVTEARKQSGTLITAQLALEEGRDVFALPGRIDSPLSEGCNLLISQGARPVTHQEDILKDWSL</sequence>
<keyword evidence="4" id="KW-1185">Reference proteome</keyword>
<dbReference type="OrthoDB" id="9785707at2"/>
<feature type="domain" description="Smf/DprA SLOG" evidence="2">
    <location>
        <begin position="81"/>
        <end position="288"/>
    </location>
</feature>
<evidence type="ECO:0000256" key="1">
    <source>
        <dbReference type="ARBA" id="ARBA00006525"/>
    </source>
</evidence>
<dbReference type="PATRIC" id="fig|883081.3.peg.437"/>
<dbReference type="SUPFAM" id="SSF102405">
    <property type="entry name" value="MCP/YpsA-like"/>
    <property type="match status" value="1"/>
</dbReference>
<name>K9ESP0_9LACT</name>
<dbReference type="EMBL" id="AGXA01000007">
    <property type="protein sequence ID" value="EKU93957.1"/>
    <property type="molecule type" value="Genomic_DNA"/>
</dbReference>
<organism evidence="3 4">
    <name type="scientific">Alloiococcus otitis ATCC 51267</name>
    <dbReference type="NCBI Taxonomy" id="883081"/>
    <lineage>
        <taxon>Bacteria</taxon>
        <taxon>Bacillati</taxon>
        <taxon>Bacillota</taxon>
        <taxon>Bacilli</taxon>
        <taxon>Lactobacillales</taxon>
        <taxon>Carnobacteriaceae</taxon>
        <taxon>Alloiococcus</taxon>
    </lineage>
</organism>
<dbReference type="AlphaFoldDB" id="K9ESP0"/>
<dbReference type="STRING" id="883081.HMPREF9698_00437"/>
<comment type="caution">
    <text evidence="3">The sequence shown here is derived from an EMBL/GenBank/DDBJ whole genome shotgun (WGS) entry which is preliminary data.</text>
</comment>
<evidence type="ECO:0000313" key="4">
    <source>
        <dbReference type="Proteomes" id="UP000009875"/>
    </source>
</evidence>
<dbReference type="eggNOG" id="COG0758">
    <property type="taxonomic scope" value="Bacteria"/>
</dbReference>
<dbReference type="PANTHER" id="PTHR43022:SF1">
    <property type="entry name" value="PROTEIN SMF"/>
    <property type="match status" value="1"/>
</dbReference>
<evidence type="ECO:0000259" key="2">
    <source>
        <dbReference type="Pfam" id="PF02481"/>
    </source>
</evidence>
<accession>K9ESP0</accession>
<protein>
    <submittedName>
        <fullName evidence="3">DNA protecting protein DprA</fullName>
    </submittedName>
</protein>
<dbReference type="Proteomes" id="UP000009875">
    <property type="component" value="Unassembled WGS sequence"/>
</dbReference>
<dbReference type="InterPro" id="IPR003488">
    <property type="entry name" value="DprA"/>
</dbReference>
<proteinExistence type="inferred from homology"/>
<dbReference type="RefSeq" id="WP_003776903.1">
    <property type="nucleotide sequence ID" value="NZ_JH992957.1"/>
</dbReference>
<dbReference type="Pfam" id="PF02481">
    <property type="entry name" value="DNA_processg_A"/>
    <property type="match status" value="1"/>
</dbReference>
<reference evidence="3 4" key="1">
    <citation type="submission" date="2012-09" db="EMBL/GenBank/DDBJ databases">
        <title>The Genome Sequence of Alloiococcus otitis ATCC 51267.</title>
        <authorList>
            <consortium name="The Broad Institute Genome Sequencing Platform"/>
            <person name="Earl A."/>
            <person name="Ward D."/>
            <person name="Feldgarden M."/>
            <person name="Gevers D."/>
            <person name="Huys G."/>
            <person name="Walker B."/>
            <person name="Young S.K."/>
            <person name="Zeng Q."/>
            <person name="Gargeya S."/>
            <person name="Fitzgerald M."/>
            <person name="Haas B."/>
            <person name="Abouelleil A."/>
            <person name="Alvarado L."/>
            <person name="Arachchi H.M."/>
            <person name="Berlin A.M."/>
            <person name="Chapman S.B."/>
            <person name="Goldberg J."/>
            <person name="Griggs A."/>
            <person name="Gujja S."/>
            <person name="Hansen M."/>
            <person name="Howarth C."/>
            <person name="Imamovic A."/>
            <person name="Larimer J."/>
            <person name="McCowen C."/>
            <person name="Montmayeur A."/>
            <person name="Murphy C."/>
            <person name="Neiman D."/>
            <person name="Pearson M."/>
            <person name="Priest M."/>
            <person name="Roberts A."/>
            <person name="Saif S."/>
            <person name="Shea T."/>
            <person name="Sisk P."/>
            <person name="Sykes S."/>
            <person name="Wortman J."/>
            <person name="Nusbaum C."/>
            <person name="Birren B."/>
        </authorList>
    </citation>
    <scope>NUCLEOTIDE SEQUENCE [LARGE SCALE GENOMIC DNA]</scope>
    <source>
        <strain evidence="3 4">ATCC 51267</strain>
    </source>
</reference>
<dbReference type="PANTHER" id="PTHR43022">
    <property type="entry name" value="PROTEIN SMF"/>
    <property type="match status" value="1"/>
</dbReference>
<dbReference type="GO" id="GO:0009294">
    <property type="term" value="P:DNA-mediated transformation"/>
    <property type="evidence" value="ECO:0007669"/>
    <property type="project" value="InterPro"/>
</dbReference>
<comment type="similarity">
    <text evidence="1">Belongs to the DprA/Smf family.</text>
</comment>
<dbReference type="HOGENOM" id="CLU_029601_3_3_9"/>
<dbReference type="NCBIfam" id="TIGR00732">
    <property type="entry name" value="dprA"/>
    <property type="match status" value="1"/>
</dbReference>